<dbReference type="KEGG" id="apb:SAR116_1282"/>
<dbReference type="Pfam" id="PF04851">
    <property type="entry name" value="ResIII"/>
    <property type="match status" value="1"/>
</dbReference>
<keyword evidence="4" id="KW-1185">Reference proteome</keyword>
<dbReference type="InterPro" id="IPR050742">
    <property type="entry name" value="Helicase_Restrict-Modif_Enz"/>
</dbReference>
<proteinExistence type="predicted"/>
<dbReference type="eggNOG" id="COG1061">
    <property type="taxonomic scope" value="Bacteria"/>
</dbReference>
<feature type="domain" description="Helicase/UvrB N-terminal" evidence="1">
    <location>
        <begin position="129"/>
        <end position="334"/>
    </location>
</feature>
<dbReference type="STRING" id="488538.SAR116_1282"/>
<dbReference type="EMBL" id="CP001751">
    <property type="protein sequence ID" value="ADE39525.1"/>
    <property type="molecule type" value="Genomic_DNA"/>
</dbReference>
<dbReference type="Pfam" id="PF19778">
    <property type="entry name" value="RE_endonuc"/>
    <property type="match status" value="1"/>
</dbReference>
<dbReference type="GO" id="GO:0005524">
    <property type="term" value="F:ATP binding"/>
    <property type="evidence" value="ECO:0007669"/>
    <property type="project" value="InterPro"/>
</dbReference>
<dbReference type="SUPFAM" id="SSF52540">
    <property type="entry name" value="P-loop containing nucleoside triphosphate hydrolases"/>
    <property type="match status" value="2"/>
</dbReference>
<dbReference type="PANTHER" id="PTHR47396">
    <property type="entry name" value="TYPE I RESTRICTION ENZYME ECOKI R PROTEIN"/>
    <property type="match status" value="1"/>
</dbReference>
<dbReference type="PANTHER" id="PTHR47396:SF1">
    <property type="entry name" value="ATP-DEPENDENT HELICASE IRC3-RELATED"/>
    <property type="match status" value="1"/>
</dbReference>
<dbReference type="GO" id="GO:0005829">
    <property type="term" value="C:cytosol"/>
    <property type="evidence" value="ECO:0007669"/>
    <property type="project" value="TreeGrafter"/>
</dbReference>
<dbReference type="HOGENOM" id="CLU_008785_0_0_5"/>
<reference evidence="3 4" key="1">
    <citation type="journal article" date="2010" name="J. Bacteriol.">
        <title>Complete genome sequence of "Candidatus Puniceispirillum marinum" IMCC1322, a representative of the SAR116 clade in the Alphaproteobacteria.</title>
        <authorList>
            <person name="Oh H.M."/>
            <person name="Kwon K.K."/>
            <person name="Kang I."/>
            <person name="Kang S.G."/>
            <person name="Lee J.H."/>
            <person name="Kim S.J."/>
            <person name="Cho J.C."/>
        </authorList>
    </citation>
    <scope>NUCLEOTIDE SEQUENCE [LARGE SCALE GENOMIC DNA]</scope>
    <source>
        <strain evidence="3 4">IMCC1322</strain>
    </source>
</reference>
<dbReference type="EC" id="3.1.21.5" evidence="3"/>
<dbReference type="Gene3D" id="3.40.50.300">
    <property type="entry name" value="P-loop containing nucleotide triphosphate hydrolases"/>
    <property type="match status" value="2"/>
</dbReference>
<organism evidence="3 4">
    <name type="scientific">Puniceispirillum marinum (strain IMCC1322)</name>
    <dbReference type="NCBI Taxonomy" id="488538"/>
    <lineage>
        <taxon>Bacteria</taxon>
        <taxon>Pseudomonadati</taxon>
        <taxon>Pseudomonadota</taxon>
        <taxon>Alphaproteobacteria</taxon>
        <taxon>Candidatus Puniceispirillales</taxon>
        <taxon>Candidatus Puniceispirillaceae</taxon>
        <taxon>Candidatus Puniceispirillum</taxon>
    </lineage>
</organism>
<evidence type="ECO:0000313" key="3">
    <source>
        <dbReference type="EMBL" id="ADE39525.1"/>
    </source>
</evidence>
<accession>D5BTC8</accession>
<protein>
    <submittedName>
        <fullName evidence="3">Type III restriction protein res subunit</fullName>
        <ecNumber evidence="3">3.1.21.5</ecNumber>
    </submittedName>
</protein>
<keyword evidence="3" id="KW-0378">Hydrolase</keyword>
<dbReference type="OrthoDB" id="9803459at2"/>
<dbReference type="InterPro" id="IPR045572">
    <property type="entry name" value="RE_endonuc_C"/>
</dbReference>
<dbReference type="InterPro" id="IPR027417">
    <property type="entry name" value="P-loop_NTPase"/>
</dbReference>
<evidence type="ECO:0000313" key="4">
    <source>
        <dbReference type="Proteomes" id="UP000007460"/>
    </source>
</evidence>
<dbReference type="Proteomes" id="UP000007460">
    <property type="component" value="Chromosome"/>
</dbReference>
<sequence>MAMHKDFPTSPHEILKPDVRWFPADETLRDTSYEKLMPPLVPELRQKVFEWRNNGYPDVSDTSRTLLNWWFKTPHPIPHADGTIGNFEYYFAQRESVETVIYLHEFVKVKDKHDLLRFDTRGVVPPKLIEETWRRYVVKMATGSGKTKTMSLLLAWSYFHKKYEEDSDLSKNFLVIAPNIIVLDRLRTDFDGLKIFSEDPVLPDNGTDGRNWRSDFQLTLHIQDEVGPLNSNGNIFLTNIHRVYDDKTPAPTAEDENSMDYFLGKKPQGKTTDSGVDLGRIIRDIDELVVINDEAHHIHDSKLTWFKSIGDIHNKLKQKGSQLALQIDVTATPKHNNGAIFVQTIADYPLVEAITQNVVKHPVLPDSPSRSKLSEKQSSVFTEKYGDYINLGVTEWRKVYPEHEKLGKKAVLFVMTDDTKNCDAVAEYLETTFPEFKDAVLTIHTNRNGEISESASSKASKDELEKLRKQSNEIDSWSSPYKAIVSVLMLKEGWDVRNVTTIVGLRAFAAPSNILPEQTLGRGLRRMYPGSSGEEYVSVVGTEAFMDFVESIQTEGVELEKRAMGTGTEPVAPMIIEVEEDGGKDIDKLDIEIPVLTPRAVREYKNLNDLDLDTLQFQISDYYQYSEEEQREIVFRDITTDEVTHTTVLDGAISTDYRSVIGYFAQTILKDLRLYAAYDVLYPKVQEFVQDKLFGKFVDLEDANTLRNLSEPNASRTIFETFKSAINALTIRDTGNAEIRDSIKIRNVRPFVVKDQKNITAKKSVFNKIVGDSVLELRFAQFLERVPDVVSYAKNYTQVNFKIDYIDATGNIANYIPDFLVKVSDTKTFVVETKGLEDLDDPLKIKRLRQWCADVNASHSDVEFDFVYVDQEKFDRLTGADGRSQNELATFSDLVSSFTAYKE</sequence>
<gene>
    <name evidence="3" type="ordered locus">SAR116_1282</name>
</gene>
<dbReference type="RefSeq" id="WP_013046152.1">
    <property type="nucleotide sequence ID" value="NC_014010.1"/>
</dbReference>
<dbReference type="InterPro" id="IPR006935">
    <property type="entry name" value="Helicase/UvrB_N"/>
</dbReference>
<name>D5BTC8_PUNMI</name>
<dbReference type="REBASE" id="25072">
    <property type="entry name" value="Pma1322ORF1283P"/>
</dbReference>
<dbReference type="AlphaFoldDB" id="D5BTC8"/>
<dbReference type="GO" id="GO:0003677">
    <property type="term" value="F:DNA binding"/>
    <property type="evidence" value="ECO:0007669"/>
    <property type="project" value="InterPro"/>
</dbReference>
<evidence type="ECO:0000259" key="2">
    <source>
        <dbReference type="Pfam" id="PF19778"/>
    </source>
</evidence>
<evidence type="ECO:0000259" key="1">
    <source>
        <dbReference type="Pfam" id="PF04851"/>
    </source>
</evidence>
<dbReference type="GO" id="GO:0015668">
    <property type="term" value="F:type III site-specific deoxyribonuclease activity"/>
    <property type="evidence" value="ECO:0007669"/>
    <property type="project" value="UniProtKB-EC"/>
</dbReference>
<feature type="domain" description="Type III restriction enzyme C-terminal endonuclease" evidence="2">
    <location>
        <begin position="762"/>
        <end position="847"/>
    </location>
</feature>